<evidence type="ECO:0000313" key="7">
    <source>
        <dbReference type="EMBL" id="CCA26552.1"/>
    </source>
</evidence>
<keyword evidence="3" id="KW-0963">Cytoplasm</keyword>
<evidence type="ECO:0000313" key="6">
    <source>
        <dbReference type="EMBL" id="CCA24185.1"/>
    </source>
</evidence>
<reference evidence="6" key="2">
    <citation type="submission" date="2011-02" db="EMBL/GenBank/DDBJ databases">
        <authorList>
            <person name="MacLean D."/>
        </authorList>
    </citation>
    <scope>NUCLEOTIDE SEQUENCE</scope>
</reference>
<evidence type="ECO:0000256" key="2">
    <source>
        <dbReference type="ARBA" id="ARBA00004496"/>
    </source>
</evidence>
<reference evidence="6" key="1">
    <citation type="journal article" date="2011" name="PLoS Biol.">
        <title>Gene gain and loss during evolution of obligate parasitism in the white rust pathogen of Arabidopsis thaliana.</title>
        <authorList>
            <person name="Kemen E."/>
            <person name="Gardiner A."/>
            <person name="Schultz-Larsen T."/>
            <person name="Kemen A.C."/>
            <person name="Balmuth A.L."/>
            <person name="Robert-Seilaniantz A."/>
            <person name="Bailey K."/>
            <person name="Holub E."/>
            <person name="Studholme D.J."/>
            <person name="Maclean D."/>
            <person name="Jones J.D."/>
        </authorList>
    </citation>
    <scope>NUCLEOTIDE SEQUENCE</scope>
</reference>
<dbReference type="SMART" id="SM00088">
    <property type="entry name" value="PINT"/>
    <property type="match status" value="1"/>
</dbReference>
<gene>
    <name evidence="6" type="primary">AlNc14C225G9205</name>
    <name evidence="7" type="synonym">AlNc14C385G11257</name>
    <name evidence="6" type="ORF">ALNC14_103290</name>
    <name evidence="7" type="ORF">ALNC14_126960</name>
</gene>
<dbReference type="SUPFAM" id="SSF46785">
    <property type="entry name" value="Winged helix' DNA-binding domain"/>
    <property type="match status" value="1"/>
</dbReference>
<protein>
    <submittedName>
        <fullName evidence="6">COP9 signalosome complex subunit 2 putative</fullName>
    </submittedName>
</protein>
<dbReference type="InterPro" id="IPR050871">
    <property type="entry name" value="26S_Proteasome/COP9_Components"/>
</dbReference>
<comment type="subcellular location">
    <subcellularLocation>
        <location evidence="2">Cytoplasm</location>
    </subcellularLocation>
    <subcellularLocation>
        <location evidence="1">Nucleus</location>
    </subcellularLocation>
</comment>
<evidence type="ECO:0000259" key="5">
    <source>
        <dbReference type="PROSITE" id="PS50250"/>
    </source>
</evidence>
<sequence length="448" mass="52487">MSEEEDYEFDYSDDDELMEDANGDLHVQIENQYYTAKQYMEEGSHDYAETLQALEEVLELQQEESDWGFKALKRIVKLHFDKKEYDNAILRYEELLGYTKSSVTRNVGEKGINSILDHVSTSKNWEILQRFYETTLETLKEARNERLWFKTNLKLGNLLYEIEDYARLTKIIKELLLSCEDEDSEDGVKKNTQLLEVYALQIQMYTSEKDNKKLMSMYEKALRTKSGVAHPKIIGVIRECGGKMHMMQGDWDKARSDFFEAFKNYDEAGEPRRLQCLKYLVLANMLSESKVNVFDSQEAKPYENDGEILAMTQLTDAFLHDEIKHFEQILNRNRAAIMDDPFIRHYIDQLLRTIRSKVLLKTVKPYKRMDTRYIARELNGISVSEAESLLASLILDHKIEARIDQVNHTLVLLEKTQPQERFQSSLQKWCSSLERAHTLTMKRVSATI</sequence>
<dbReference type="Gene3D" id="1.25.40.570">
    <property type="match status" value="1"/>
</dbReference>
<organism evidence="6">
    <name type="scientific">Albugo laibachii Nc14</name>
    <dbReference type="NCBI Taxonomy" id="890382"/>
    <lineage>
        <taxon>Eukaryota</taxon>
        <taxon>Sar</taxon>
        <taxon>Stramenopiles</taxon>
        <taxon>Oomycota</taxon>
        <taxon>Peronosporomycetes</taxon>
        <taxon>Albuginales</taxon>
        <taxon>Albuginaceae</taxon>
        <taxon>Albugo</taxon>
    </lineage>
</organism>
<evidence type="ECO:0000256" key="4">
    <source>
        <dbReference type="ARBA" id="ARBA00023242"/>
    </source>
</evidence>
<dbReference type="SUPFAM" id="SSF48452">
    <property type="entry name" value="TPR-like"/>
    <property type="match status" value="1"/>
</dbReference>
<evidence type="ECO:0000256" key="1">
    <source>
        <dbReference type="ARBA" id="ARBA00004123"/>
    </source>
</evidence>
<dbReference type="EMBL" id="FR824270">
    <property type="protein sequence ID" value="CCA24185.1"/>
    <property type="molecule type" value="Genomic_DNA"/>
</dbReference>
<dbReference type="InterPro" id="IPR011990">
    <property type="entry name" value="TPR-like_helical_dom_sf"/>
</dbReference>
<dbReference type="PANTHER" id="PTHR10678">
    <property type="entry name" value="26S PROTEASOME NON-ATPASE REGULATORY SUBUNIT 11/COP9 SIGNALOSOME COMPLEX SUBUNIT 2"/>
    <property type="match status" value="1"/>
</dbReference>
<accession>F0WS67</accession>
<dbReference type="GO" id="GO:0005634">
    <property type="term" value="C:nucleus"/>
    <property type="evidence" value="ECO:0007669"/>
    <property type="project" value="UniProtKB-SubCell"/>
</dbReference>
<dbReference type="Gene3D" id="1.25.40.10">
    <property type="entry name" value="Tetratricopeptide repeat domain"/>
    <property type="match status" value="1"/>
</dbReference>
<dbReference type="Pfam" id="PF01399">
    <property type="entry name" value="PCI"/>
    <property type="match status" value="1"/>
</dbReference>
<keyword evidence="4" id="KW-0539">Nucleus</keyword>
<dbReference type="InterPro" id="IPR000717">
    <property type="entry name" value="PCI_dom"/>
</dbReference>
<dbReference type="SMART" id="SM00753">
    <property type="entry name" value="PAM"/>
    <property type="match status" value="1"/>
</dbReference>
<dbReference type="HOGENOM" id="CLU_028981_0_1_1"/>
<name>F0WS67_9STRA</name>
<dbReference type="PROSITE" id="PS50250">
    <property type="entry name" value="PCI"/>
    <property type="match status" value="1"/>
</dbReference>
<evidence type="ECO:0000256" key="3">
    <source>
        <dbReference type="ARBA" id="ARBA00022490"/>
    </source>
</evidence>
<feature type="domain" description="PCI" evidence="5">
    <location>
        <begin position="254"/>
        <end position="417"/>
    </location>
</feature>
<dbReference type="AlphaFoldDB" id="F0WS67"/>
<dbReference type="InterPro" id="IPR036390">
    <property type="entry name" value="WH_DNA-bd_sf"/>
</dbReference>
<proteinExistence type="predicted"/>
<dbReference type="EMBL" id="FR824429">
    <property type="protein sequence ID" value="CCA26552.1"/>
    <property type="molecule type" value="Genomic_DNA"/>
</dbReference>
<dbReference type="FunFam" id="1.25.40.570:FF:000006">
    <property type="entry name" value="COP9 signalosome complex subunit 2"/>
    <property type="match status" value="1"/>
</dbReference>
<dbReference type="GO" id="GO:0005737">
    <property type="term" value="C:cytoplasm"/>
    <property type="evidence" value="ECO:0007669"/>
    <property type="project" value="UniProtKB-SubCell"/>
</dbReference>